<feature type="non-terminal residue" evidence="1">
    <location>
        <position position="57"/>
    </location>
</feature>
<name>A0AA92BYN9_RHIRH</name>
<reference evidence="1 2" key="1">
    <citation type="submission" date="2018-04" db="EMBL/GenBank/DDBJ databases">
        <authorList>
            <person name="Hagen T."/>
        </authorList>
    </citation>
    <scope>NUCLEOTIDE SEQUENCE [LARGE SCALE GENOMIC DNA]</scope>
    <source>
        <strain evidence="1 2">TPD7009</strain>
    </source>
</reference>
<dbReference type="AlphaFoldDB" id="A0AA92BYN9"/>
<organism evidence="1 2">
    <name type="scientific">Rhizobium rhizogenes</name>
    <name type="common">Agrobacterium rhizogenes</name>
    <dbReference type="NCBI Taxonomy" id="359"/>
    <lineage>
        <taxon>Bacteria</taxon>
        <taxon>Pseudomonadati</taxon>
        <taxon>Pseudomonadota</taxon>
        <taxon>Alphaproteobacteria</taxon>
        <taxon>Hyphomicrobiales</taxon>
        <taxon>Rhizobiaceae</taxon>
        <taxon>Rhizobium/Agrobacterium group</taxon>
        <taxon>Rhizobium</taxon>
    </lineage>
</organism>
<sequence>MNDFVSGVKSRNILVLGAGELGMPVLRNLASRAKVIEGAKISVLLRASAVESSAPTK</sequence>
<dbReference type="Proteomes" id="UP000244335">
    <property type="component" value="Unassembled WGS sequence"/>
</dbReference>
<comment type="caution">
    <text evidence="1">The sequence shown here is derived from an EMBL/GenBank/DDBJ whole genome shotgun (WGS) entry which is preliminary data.</text>
</comment>
<protein>
    <submittedName>
        <fullName evidence="1">Aromatic alcohol reductase</fullName>
    </submittedName>
</protein>
<evidence type="ECO:0000313" key="2">
    <source>
        <dbReference type="Proteomes" id="UP000244335"/>
    </source>
</evidence>
<gene>
    <name evidence="1" type="ORF">DC430_23270</name>
</gene>
<proteinExistence type="predicted"/>
<evidence type="ECO:0000313" key="1">
    <source>
        <dbReference type="EMBL" id="PVE49920.1"/>
    </source>
</evidence>
<dbReference type="EMBL" id="QDFR01000015">
    <property type="protein sequence ID" value="PVE49920.1"/>
    <property type="molecule type" value="Genomic_DNA"/>
</dbReference>
<accession>A0AA92BYN9</accession>